<keyword evidence="2" id="KW-0560">Oxidoreductase</keyword>
<dbReference type="Gene3D" id="3.40.50.720">
    <property type="entry name" value="NAD(P)-binding Rossmann-like Domain"/>
    <property type="match status" value="1"/>
</dbReference>
<dbReference type="STRING" id="1921510.BSL82_04325"/>
<keyword evidence="4" id="KW-1185">Reference proteome</keyword>
<name>A0A1L3ZSL6_9SPHN</name>
<dbReference type="EMBL" id="CP018221">
    <property type="protein sequence ID" value="API58632.1"/>
    <property type="molecule type" value="Genomic_DNA"/>
</dbReference>
<evidence type="ECO:0000313" key="4">
    <source>
        <dbReference type="Proteomes" id="UP000182063"/>
    </source>
</evidence>
<evidence type="ECO:0000256" key="2">
    <source>
        <dbReference type="ARBA" id="ARBA00023002"/>
    </source>
</evidence>
<dbReference type="PANTHER" id="PTHR24321:SF8">
    <property type="entry name" value="ESTRADIOL 17-BETA-DEHYDROGENASE 8-RELATED"/>
    <property type="match status" value="1"/>
</dbReference>
<dbReference type="PANTHER" id="PTHR24321">
    <property type="entry name" value="DEHYDROGENASES, SHORT CHAIN"/>
    <property type="match status" value="1"/>
</dbReference>
<evidence type="ECO:0000256" key="1">
    <source>
        <dbReference type="ARBA" id="ARBA00006484"/>
    </source>
</evidence>
<dbReference type="InterPro" id="IPR002347">
    <property type="entry name" value="SDR_fam"/>
</dbReference>
<dbReference type="SUPFAM" id="SSF51735">
    <property type="entry name" value="NAD(P)-binding Rossmann-fold domains"/>
    <property type="match status" value="1"/>
</dbReference>
<proteinExistence type="inferred from homology"/>
<reference evidence="4" key="1">
    <citation type="submission" date="2016-11" db="EMBL/GenBank/DDBJ databases">
        <title>Complete Genome Sequence of alachlor-degrading Sphingomonas sp. strain JJ-A5.</title>
        <authorList>
            <person name="Lee H."/>
            <person name="Ka J.-O."/>
        </authorList>
    </citation>
    <scope>NUCLEOTIDE SEQUENCE [LARGE SCALE GENOMIC DNA]</scope>
    <source>
        <strain evidence="4">JJ-A5</strain>
    </source>
</reference>
<dbReference type="InterPro" id="IPR036291">
    <property type="entry name" value="NAD(P)-bd_dom_sf"/>
</dbReference>
<dbReference type="Proteomes" id="UP000182063">
    <property type="component" value="Chromosome"/>
</dbReference>
<dbReference type="PRINTS" id="PR00081">
    <property type="entry name" value="GDHRDH"/>
</dbReference>
<accession>A0A1L3ZSL6</accession>
<dbReference type="GO" id="GO:0016491">
    <property type="term" value="F:oxidoreductase activity"/>
    <property type="evidence" value="ECO:0007669"/>
    <property type="project" value="UniProtKB-KW"/>
</dbReference>
<organism evidence="3 4">
    <name type="scientific">Tardibacter chloracetimidivorans</name>
    <dbReference type="NCBI Taxonomy" id="1921510"/>
    <lineage>
        <taxon>Bacteria</taxon>
        <taxon>Pseudomonadati</taxon>
        <taxon>Pseudomonadota</taxon>
        <taxon>Alphaproteobacteria</taxon>
        <taxon>Sphingomonadales</taxon>
        <taxon>Sphingomonadaceae</taxon>
        <taxon>Tardibacter</taxon>
    </lineage>
</organism>
<dbReference type="RefSeq" id="WP_072596194.1">
    <property type="nucleotide sequence ID" value="NZ_CP018221.1"/>
</dbReference>
<dbReference type="AlphaFoldDB" id="A0A1L3ZSL6"/>
<comment type="similarity">
    <text evidence="1">Belongs to the short-chain dehydrogenases/reductases (SDR) family.</text>
</comment>
<evidence type="ECO:0008006" key="5">
    <source>
        <dbReference type="Google" id="ProtNLM"/>
    </source>
</evidence>
<sequence length="259" mass="26579">MKFDLETPEFPQGCAVVFGGSGGIGQAIAGLLAERGVPVMITYFSRPENVEGVVGEIRAAGGSAEIVQCDVRSKESVDNVLQKAAGLHGRIHSVISAGGLVLEIGPVVEFSLESFRAVIDTDVIGFFNIAQAAVAYLREGGGGSLTALLTAAIDRTFGNDGLSATPKAAVATLLRHIALEEARTGIRANGVGPGMIDAGMTEILKTGPTAFIYENAASMTPMGRAGQASEVAQVVVFLASARASFVTGQVVHCDGGFAL</sequence>
<gene>
    <name evidence="3" type="ORF">BSL82_04325</name>
</gene>
<dbReference type="KEGG" id="sphj:BSL82_04325"/>
<protein>
    <recommendedName>
        <fullName evidence="5">Short-chain dehydrogenase</fullName>
    </recommendedName>
</protein>
<evidence type="ECO:0000313" key="3">
    <source>
        <dbReference type="EMBL" id="API58632.1"/>
    </source>
</evidence>
<dbReference type="OrthoDB" id="9793325at2"/>
<dbReference type="Pfam" id="PF13561">
    <property type="entry name" value="adh_short_C2"/>
    <property type="match status" value="1"/>
</dbReference>